<dbReference type="OrthoDB" id="4870363at2759"/>
<dbReference type="STRING" id="1081104.A0A167BSM4"/>
<keyword evidence="5" id="KW-1185">Reference proteome</keyword>
<sequence>MPPSSLKGIYRNYKADTDVVASWLATTAQQHGYRVGGASAAYPAATGGRLKGKARKQAKATMPVATLGMTAENKTKYIIKVRDFEALAVYIAGLGSTVLVPSFFTNALRRVISVRKSFAERLGSAGVKITVASEVTHSFFVEQLEKVWQILSPAAHATTATINATVTGQDDRDERSNRRARSSATNDTIVSNIFSALRVYHPSNRLEDDSDAIRPAPVRTTFVAEQGDSVLDMIFALTTLLNDYADIRAEIRALWTEHASGRLDLAAASVATNAAIEMARSMEDEMKALFDKSDGVHIVTEAYFHSLCEASGIDKLDKEMSHDPYNLAAYDIADVCLINMLTLLASYTASVDRQETCLQTYSGKFGWYDEALGGKAQTKRQQWTQDMTAVLELMPDLSFLVLKLGRLSVVDELTRGLAYVMDDGKRRAKLWLAFALQIYVDILRDFVPDCDSLGEMQAEVREIKHAMLTVPASDPHRVTVMRAAGLWDTDPIWAARGMAVSAELLPQAHTAPFKFLRRNPMYCGLLVHHMRSTRQTEGLSYAATPGALLGVVQLYHALRNERLLPEHCTWDDLQELWTLQGDASFFVGDPPTTKEAYFSNYALSIGTSVTHWAAASSRRKGKGKQPTFKVHSDNRRNLMPIGYLSLAVNHRIKHPGARVPWSPEAVQDTLVEGVSRRHTDSRSRLQRGGKDGVGVARARIASLPPAGLVREVAEAVQHEKRGLCFDFFIMHNQSWSFLTVLREALWAVVPAIAQGGSDAETLPFVPGICFAAAAGKSLNQAVVVTANDALLRTAADVMRTFVRDGGGSVVRMDVEREVSLEEVESLCGQEGDPWRLKRLEFGDGVGGGLNSVTRS</sequence>
<name>A0A167BSM4_CORFA</name>
<dbReference type="PANTHER" id="PTHR38795:SF1">
    <property type="entry name" value="DUF6604 DOMAIN-CONTAINING PROTEIN"/>
    <property type="match status" value="1"/>
</dbReference>
<reference evidence="4 5" key="1">
    <citation type="journal article" date="2016" name="Genome Biol. Evol.">
        <title>Divergent and convergent evolution of fungal pathogenicity.</title>
        <authorList>
            <person name="Shang Y."/>
            <person name="Xiao G."/>
            <person name="Zheng P."/>
            <person name="Cen K."/>
            <person name="Zhan S."/>
            <person name="Wang C."/>
        </authorList>
    </citation>
    <scope>NUCLEOTIDE SEQUENCE [LARGE SCALE GENOMIC DNA]</scope>
    <source>
        <strain evidence="4 5">ARSEF 2679</strain>
    </source>
</reference>
<comment type="caution">
    <text evidence="4">The sequence shown here is derived from an EMBL/GenBank/DDBJ whole genome shotgun (WGS) entry which is preliminary data.</text>
</comment>
<feature type="domain" description="DUF6604" evidence="3">
    <location>
        <begin position="11"/>
        <end position="287"/>
    </location>
</feature>
<accession>A0A167BSM4</accession>
<proteinExistence type="predicted"/>
<keyword evidence="2" id="KW-1133">Transmembrane helix</keyword>
<feature type="transmembrane region" description="Helical" evidence="2">
    <location>
        <begin position="84"/>
        <end position="104"/>
    </location>
</feature>
<gene>
    <name evidence="4" type="ORF">ISF_09813</name>
</gene>
<dbReference type="Proteomes" id="UP000076744">
    <property type="component" value="Unassembled WGS sequence"/>
</dbReference>
<dbReference type="RefSeq" id="XP_018699401.1">
    <property type="nucleotide sequence ID" value="XM_018853414.1"/>
</dbReference>
<feature type="region of interest" description="Disordered" evidence="1">
    <location>
        <begin position="165"/>
        <end position="184"/>
    </location>
</feature>
<protein>
    <recommendedName>
        <fullName evidence="3">DUF6604 domain-containing protein</fullName>
    </recommendedName>
</protein>
<dbReference type="Pfam" id="PF20253">
    <property type="entry name" value="DUF6604"/>
    <property type="match status" value="1"/>
</dbReference>
<dbReference type="EMBL" id="AZHB01000077">
    <property type="protein sequence ID" value="OAA40372.1"/>
    <property type="molecule type" value="Genomic_DNA"/>
</dbReference>
<evidence type="ECO:0000313" key="4">
    <source>
        <dbReference type="EMBL" id="OAA40372.1"/>
    </source>
</evidence>
<organism evidence="4 5">
    <name type="scientific">Cordyceps fumosorosea (strain ARSEF 2679)</name>
    <name type="common">Isaria fumosorosea</name>
    <dbReference type="NCBI Taxonomy" id="1081104"/>
    <lineage>
        <taxon>Eukaryota</taxon>
        <taxon>Fungi</taxon>
        <taxon>Dikarya</taxon>
        <taxon>Ascomycota</taxon>
        <taxon>Pezizomycotina</taxon>
        <taxon>Sordariomycetes</taxon>
        <taxon>Hypocreomycetidae</taxon>
        <taxon>Hypocreales</taxon>
        <taxon>Cordycipitaceae</taxon>
        <taxon>Cordyceps</taxon>
    </lineage>
</organism>
<keyword evidence="2" id="KW-0812">Transmembrane</keyword>
<dbReference type="InterPro" id="IPR046539">
    <property type="entry name" value="DUF6604"/>
</dbReference>
<evidence type="ECO:0000259" key="3">
    <source>
        <dbReference type="Pfam" id="PF20253"/>
    </source>
</evidence>
<evidence type="ECO:0000313" key="5">
    <source>
        <dbReference type="Proteomes" id="UP000076744"/>
    </source>
</evidence>
<dbReference type="PANTHER" id="PTHR38795">
    <property type="entry name" value="DUF6604 DOMAIN-CONTAINING PROTEIN"/>
    <property type="match status" value="1"/>
</dbReference>
<evidence type="ECO:0000256" key="2">
    <source>
        <dbReference type="SAM" id="Phobius"/>
    </source>
</evidence>
<keyword evidence="2" id="KW-0472">Membrane</keyword>
<dbReference type="GeneID" id="30026105"/>
<evidence type="ECO:0000256" key="1">
    <source>
        <dbReference type="SAM" id="MobiDB-lite"/>
    </source>
</evidence>
<dbReference type="AlphaFoldDB" id="A0A167BSM4"/>